<dbReference type="OMA" id="HRNTHWA"/>
<evidence type="ECO:0000256" key="4">
    <source>
        <dbReference type="ARBA" id="ARBA00022807"/>
    </source>
</evidence>
<organism evidence="6 7">
    <name type="scientific">Exaiptasia diaphana</name>
    <name type="common">Tropical sea anemone</name>
    <name type="synonym">Aiptasia pulchella</name>
    <dbReference type="NCBI Taxonomy" id="2652724"/>
    <lineage>
        <taxon>Eukaryota</taxon>
        <taxon>Metazoa</taxon>
        <taxon>Cnidaria</taxon>
        <taxon>Anthozoa</taxon>
        <taxon>Hexacorallia</taxon>
        <taxon>Actiniaria</taxon>
        <taxon>Aiptasiidae</taxon>
        <taxon>Exaiptasia</taxon>
    </lineage>
</organism>
<dbReference type="GeneID" id="114575999"/>
<evidence type="ECO:0000256" key="1">
    <source>
        <dbReference type="ARBA" id="ARBA00005234"/>
    </source>
</evidence>
<evidence type="ECO:0000313" key="7">
    <source>
        <dbReference type="Proteomes" id="UP000887567"/>
    </source>
</evidence>
<dbReference type="Gene3D" id="3.40.395.10">
    <property type="entry name" value="Adenoviral Proteinase, Chain A"/>
    <property type="match status" value="1"/>
</dbReference>
<feature type="domain" description="Ubiquitin-like protease family profile" evidence="5">
    <location>
        <begin position="1"/>
        <end position="146"/>
    </location>
</feature>
<dbReference type="GO" id="GO:0005634">
    <property type="term" value="C:nucleus"/>
    <property type="evidence" value="ECO:0007669"/>
    <property type="project" value="TreeGrafter"/>
</dbReference>
<name>A0A913YRK9_EXADI</name>
<dbReference type="SUPFAM" id="SSF54001">
    <property type="entry name" value="Cysteine proteinases"/>
    <property type="match status" value="1"/>
</dbReference>
<evidence type="ECO:0000256" key="3">
    <source>
        <dbReference type="ARBA" id="ARBA00022801"/>
    </source>
</evidence>
<dbReference type="PROSITE" id="PS50600">
    <property type="entry name" value="ULP_PROTEASE"/>
    <property type="match status" value="1"/>
</dbReference>
<dbReference type="GO" id="GO:0016929">
    <property type="term" value="F:deSUMOylase activity"/>
    <property type="evidence" value="ECO:0007669"/>
    <property type="project" value="TreeGrafter"/>
</dbReference>
<keyword evidence="4" id="KW-0788">Thiol protease</keyword>
<comment type="similarity">
    <text evidence="1">Belongs to the peptidase C48 family.</text>
</comment>
<dbReference type="Proteomes" id="UP000887567">
    <property type="component" value="Unplaced"/>
</dbReference>
<dbReference type="RefSeq" id="XP_028517688.1">
    <property type="nucleotide sequence ID" value="XM_028661887.1"/>
</dbReference>
<evidence type="ECO:0000256" key="2">
    <source>
        <dbReference type="ARBA" id="ARBA00022670"/>
    </source>
</evidence>
<dbReference type="GO" id="GO:0016926">
    <property type="term" value="P:protein desumoylation"/>
    <property type="evidence" value="ECO:0007669"/>
    <property type="project" value="TreeGrafter"/>
</dbReference>
<accession>A0A913YRK9</accession>
<dbReference type="InterPro" id="IPR038765">
    <property type="entry name" value="Papain-like_cys_pep_sf"/>
</dbReference>
<dbReference type="InterPro" id="IPR003653">
    <property type="entry name" value="Peptidase_C48_C"/>
</dbReference>
<dbReference type="GO" id="GO:0006508">
    <property type="term" value="P:proteolysis"/>
    <property type="evidence" value="ECO:0007669"/>
    <property type="project" value="UniProtKB-KW"/>
</dbReference>
<dbReference type="KEGG" id="epa:114575999"/>
<proteinExistence type="inferred from homology"/>
<dbReference type="OrthoDB" id="8188607at2759"/>
<keyword evidence="7" id="KW-1185">Reference proteome</keyword>
<evidence type="ECO:0000313" key="6">
    <source>
        <dbReference type="EnsemblMetazoa" id="XP_028517688.1"/>
    </source>
</evidence>
<reference evidence="6" key="1">
    <citation type="submission" date="2022-11" db="UniProtKB">
        <authorList>
            <consortium name="EnsemblMetazoa"/>
        </authorList>
    </citation>
    <scope>IDENTIFICATION</scope>
</reference>
<dbReference type="AlphaFoldDB" id="A0A913YRK9"/>
<sequence>MDMIIKEAANRGIKAHCFNSLIIEKLRTTEKSSLACIDEIFKNKRNRDHRLFQCQFVLCPINKDAHWTLLVVKPQTNAIEHYDSLGGDPQSDVISSVLELLCYAHVAEFNVPLDVNNWVSVKFKNIPLQGNSHDCGVFLCMFAKYVTLGKTIDFNQGDMAFFRSQMIREIASGSLI</sequence>
<dbReference type="PANTHER" id="PTHR12606">
    <property type="entry name" value="SENTRIN/SUMO-SPECIFIC PROTEASE"/>
    <property type="match status" value="1"/>
</dbReference>
<keyword evidence="3" id="KW-0378">Hydrolase</keyword>
<dbReference type="EnsemblMetazoa" id="XM_028661887.1">
    <property type="protein sequence ID" value="XP_028517688.1"/>
    <property type="gene ID" value="LOC114575999"/>
</dbReference>
<dbReference type="PANTHER" id="PTHR12606:SF141">
    <property type="entry name" value="GH15225P-RELATED"/>
    <property type="match status" value="1"/>
</dbReference>
<protein>
    <recommendedName>
        <fullName evidence="5">Ubiquitin-like protease family profile domain-containing protein</fullName>
    </recommendedName>
</protein>
<dbReference type="Pfam" id="PF02902">
    <property type="entry name" value="Peptidase_C48"/>
    <property type="match status" value="1"/>
</dbReference>
<evidence type="ECO:0000259" key="5">
    <source>
        <dbReference type="PROSITE" id="PS50600"/>
    </source>
</evidence>
<keyword evidence="2" id="KW-0645">Protease</keyword>